<protein>
    <recommendedName>
        <fullName evidence="2">NB-ARC domain-containing protein</fullName>
    </recommendedName>
</protein>
<organism evidence="3 4">
    <name type="scientific">Candolleomyces aberdarensis</name>
    <dbReference type="NCBI Taxonomy" id="2316362"/>
    <lineage>
        <taxon>Eukaryota</taxon>
        <taxon>Fungi</taxon>
        <taxon>Dikarya</taxon>
        <taxon>Basidiomycota</taxon>
        <taxon>Agaricomycotina</taxon>
        <taxon>Agaricomycetes</taxon>
        <taxon>Agaricomycetidae</taxon>
        <taxon>Agaricales</taxon>
        <taxon>Agaricineae</taxon>
        <taxon>Psathyrellaceae</taxon>
        <taxon>Candolleomyces</taxon>
    </lineage>
</organism>
<keyword evidence="1" id="KW-1133">Transmembrane helix</keyword>
<keyword evidence="1" id="KW-0812">Transmembrane</keyword>
<proteinExistence type="predicted"/>
<dbReference type="SUPFAM" id="SSF48452">
    <property type="entry name" value="TPR-like"/>
    <property type="match status" value="2"/>
</dbReference>
<dbReference type="OrthoDB" id="3259098at2759"/>
<dbReference type="STRING" id="2316362.A0A4Q2D9S7"/>
<dbReference type="EMBL" id="SDEE01000477">
    <property type="protein sequence ID" value="RXW16079.1"/>
    <property type="molecule type" value="Genomic_DNA"/>
</dbReference>
<evidence type="ECO:0000313" key="4">
    <source>
        <dbReference type="Proteomes" id="UP000290288"/>
    </source>
</evidence>
<keyword evidence="4" id="KW-1185">Reference proteome</keyword>
<dbReference type="Proteomes" id="UP000290288">
    <property type="component" value="Unassembled WGS sequence"/>
</dbReference>
<dbReference type="SUPFAM" id="SSF52540">
    <property type="entry name" value="P-loop containing nucleoside triphosphate hydrolases"/>
    <property type="match status" value="1"/>
</dbReference>
<evidence type="ECO:0000259" key="2">
    <source>
        <dbReference type="Pfam" id="PF00931"/>
    </source>
</evidence>
<gene>
    <name evidence="3" type="ORF">EST38_g9775</name>
</gene>
<dbReference type="PANTHER" id="PTHR46082">
    <property type="entry name" value="ATP/GTP-BINDING PROTEIN-RELATED"/>
    <property type="match status" value="1"/>
</dbReference>
<dbReference type="InterPro" id="IPR011990">
    <property type="entry name" value="TPR-like_helical_dom_sf"/>
</dbReference>
<feature type="transmembrane region" description="Helical" evidence="1">
    <location>
        <begin position="815"/>
        <end position="835"/>
    </location>
</feature>
<dbReference type="Pfam" id="PF00931">
    <property type="entry name" value="NB-ARC"/>
    <property type="match status" value="1"/>
</dbReference>
<keyword evidence="1" id="KW-0472">Membrane</keyword>
<comment type="caution">
    <text evidence="3">The sequence shown here is derived from an EMBL/GenBank/DDBJ whole genome shotgun (WGS) entry which is preliminary data.</text>
</comment>
<name>A0A4Q2D9S7_9AGAR</name>
<dbReference type="Gene3D" id="3.40.50.300">
    <property type="entry name" value="P-loop containing nucleotide triphosphate hydrolases"/>
    <property type="match status" value="1"/>
</dbReference>
<dbReference type="GO" id="GO:0043531">
    <property type="term" value="F:ADP binding"/>
    <property type="evidence" value="ECO:0007669"/>
    <property type="project" value="InterPro"/>
</dbReference>
<dbReference type="Pfam" id="PF13374">
    <property type="entry name" value="TPR_10"/>
    <property type="match status" value="1"/>
</dbReference>
<accession>A0A4Q2D9S7</accession>
<reference evidence="3 4" key="1">
    <citation type="submission" date="2019-01" db="EMBL/GenBank/DDBJ databases">
        <title>Draft genome sequence of Psathyrella aberdarensis IHI B618.</title>
        <authorList>
            <person name="Buettner E."/>
            <person name="Kellner H."/>
        </authorList>
    </citation>
    <scope>NUCLEOTIDE SEQUENCE [LARGE SCALE GENOMIC DNA]</scope>
    <source>
        <strain evidence="3 4">IHI B618</strain>
    </source>
</reference>
<dbReference type="PANTHER" id="PTHR46082:SF6">
    <property type="entry name" value="AAA+ ATPASE DOMAIN-CONTAINING PROTEIN-RELATED"/>
    <property type="match status" value="1"/>
</dbReference>
<dbReference type="Gene3D" id="1.25.40.10">
    <property type="entry name" value="Tetratricopeptide repeat domain"/>
    <property type="match status" value="2"/>
</dbReference>
<dbReference type="InterPro" id="IPR002182">
    <property type="entry name" value="NB-ARC"/>
</dbReference>
<sequence>MFERAHNFNIEQGTFNAIQGDQLNVQIENTQNSQYNQYVKIEADNLYFQSSKPRSDVIVVKPNATTHFAGRKKELEVLNEYFHLWHPTQKRSRRVCLLHGLGGIGKTQLALKFVESVSTIYSEGHVFWVDASSSDTINASLIAIADLPLALQSGLKSDAATPQQVLGWIASLKDDWIILFDNANDEIGQFFPPGLQRGDILITSRNHNSGRGVGKKIEVDVMEEADAVEMLLTKSEREENDHSTDVARQVARELAYLPLALEQAAAAIRWGICDLDSYIELYRKYRQEFLDNPSLKSASDYELTVYGSFEVSWQQMEEKAQRNDRMGLAAQYAIYLFNICTFLHYYGIDEELFRMAAETWLKHLEQLRMQGPSDGEKVEVPDLLDIINLPYFEKGWNPVQFRTSMHLWQSVSIIKRDATSSTYFIHPLIHQWGRDRYAHDRQRQHSRMTGALLILAARYNAEVDMRLMHRHVPHYIEHLRLVGDVDTNYWDDRLEWFSEVCDGLQDLPTKAAIDMKIVEERLKHLGERHVLTIRAMSAVVTDYAGLNKYIEAKQLLERVLELQRSVFGEDHVETIGSVDNLGLLYLELGNHAEAEPLLIKTLEQRKLIYGEERRPTFTAISNLSTLYQRLGKFAESEKAGLESFEKRKKFLGDTHPDSLSSMENLSLLFSEEGKHVEAETFERPLLEYHKSIVGKNHFESLASMGRLAQIYSAQGKYIQAEELQMELVSTKKEKFGRNHPETITALADLRTTYHRLGKTTQAKAIEYELSNIKDSASSISTALVVEDVTNVAGTTPVIANDSEVRRTWFSDLLQLHPAFLSIPVAVFLTFLVRFFI</sequence>
<dbReference type="InterPro" id="IPR027417">
    <property type="entry name" value="P-loop_NTPase"/>
</dbReference>
<dbReference type="Pfam" id="PF13424">
    <property type="entry name" value="TPR_12"/>
    <property type="match status" value="2"/>
</dbReference>
<dbReference type="AlphaFoldDB" id="A0A4Q2D9S7"/>
<feature type="domain" description="NB-ARC" evidence="2">
    <location>
        <begin position="90"/>
        <end position="235"/>
    </location>
</feature>
<dbReference type="InterPro" id="IPR053137">
    <property type="entry name" value="NLR-like"/>
</dbReference>
<evidence type="ECO:0000313" key="3">
    <source>
        <dbReference type="EMBL" id="RXW16079.1"/>
    </source>
</evidence>
<evidence type="ECO:0000256" key="1">
    <source>
        <dbReference type="SAM" id="Phobius"/>
    </source>
</evidence>